<protein>
    <recommendedName>
        <fullName evidence="6">Methyltransferase domain-containing protein</fullName>
    </recommendedName>
</protein>
<comment type="caution">
    <text evidence="4">The sequence shown here is derived from an EMBL/GenBank/DDBJ whole genome shotgun (WGS) entry which is preliminary data.</text>
</comment>
<dbReference type="Proteomes" id="UP000193884">
    <property type="component" value="Unassembled WGS sequence"/>
</dbReference>
<evidence type="ECO:0000313" key="5">
    <source>
        <dbReference type="Proteomes" id="UP000193884"/>
    </source>
</evidence>
<keyword evidence="5" id="KW-1185">Reference proteome</keyword>
<dbReference type="Gene3D" id="3.40.50.150">
    <property type="entry name" value="Vaccinia Virus protein VP39"/>
    <property type="match status" value="1"/>
</dbReference>
<evidence type="ECO:0000256" key="1">
    <source>
        <dbReference type="ARBA" id="ARBA00022603"/>
    </source>
</evidence>
<dbReference type="CDD" id="cd02440">
    <property type="entry name" value="AdoMet_MTases"/>
    <property type="match status" value="1"/>
</dbReference>
<dbReference type="PANTHER" id="PTHR43464">
    <property type="entry name" value="METHYLTRANSFERASE"/>
    <property type="match status" value="1"/>
</dbReference>
<evidence type="ECO:0000256" key="3">
    <source>
        <dbReference type="ARBA" id="ARBA00022691"/>
    </source>
</evidence>
<dbReference type="EMBL" id="NAFK01000162">
    <property type="protein sequence ID" value="OSJ28043.1"/>
    <property type="molecule type" value="Genomic_DNA"/>
</dbReference>
<keyword evidence="1" id="KW-0489">Methyltransferase</keyword>
<evidence type="ECO:0008006" key="6">
    <source>
        <dbReference type="Google" id="ProtNLM"/>
    </source>
</evidence>
<evidence type="ECO:0000313" key="4">
    <source>
        <dbReference type="EMBL" id="OSJ28043.1"/>
    </source>
</evidence>
<evidence type="ECO:0000256" key="2">
    <source>
        <dbReference type="ARBA" id="ARBA00022679"/>
    </source>
</evidence>
<proteinExistence type="predicted"/>
<dbReference type="SUPFAM" id="SSF53335">
    <property type="entry name" value="S-adenosyl-L-methionine-dependent methyltransferases"/>
    <property type="match status" value="1"/>
</dbReference>
<dbReference type="Pfam" id="PF13489">
    <property type="entry name" value="Methyltransf_23"/>
    <property type="match status" value="1"/>
</dbReference>
<organism evidence="4 5">
    <name type="scientific">Bradyrhizobium canariense</name>
    <dbReference type="NCBI Taxonomy" id="255045"/>
    <lineage>
        <taxon>Bacteria</taxon>
        <taxon>Pseudomonadati</taxon>
        <taxon>Pseudomonadota</taxon>
        <taxon>Alphaproteobacteria</taxon>
        <taxon>Hyphomicrobiales</taxon>
        <taxon>Nitrobacteraceae</taxon>
        <taxon>Bradyrhizobium</taxon>
    </lineage>
</organism>
<name>A0ABX3X299_9BRAD</name>
<accession>A0ABX3X299</accession>
<gene>
    <name evidence="4" type="ORF">BST63_17870</name>
</gene>
<sequence>MNSGRSRIPLSSIHIERCPACGQTTTDHVLSVADTLTQDIYGDRLGEKVINTLIRCRGCRLVRLSPRLAEDSLQRVYADWYSSGYVGTQAGQGGDKSRDREFERGHLRRIAKVVRVPGSLLDVGTGSGVFLQVAARHGWRATGLDFSREAAELARMHHGVDVRIGSLSSLPIEKCYDVITMFDYLEHTTCPADDLEEAARRLRKGGHLVIRVPNFGGWQARVMGSKWVGIISLHLTYFETNTLAELLASRGLAIVYSDSGNYQTLPELLGNKLAWVCRKTGSRGHDVGSKREVAPSQQSSTILRALRFALASFHELVDHAGGWFGRSNYIFVIARKRP</sequence>
<keyword evidence="2" id="KW-0808">Transferase</keyword>
<dbReference type="InterPro" id="IPR029063">
    <property type="entry name" value="SAM-dependent_MTases_sf"/>
</dbReference>
<reference evidence="4 5" key="1">
    <citation type="submission" date="2017-03" db="EMBL/GenBank/DDBJ databases">
        <title>Whole genome sequences of fourteen strains of Bradyrhizobium canariense and one strain of Bradyrhizobium japonicum isolated from Lupinus (Papilionoideae: Genisteae) species in Algeria.</title>
        <authorList>
            <person name="Crovadore J."/>
            <person name="Chekireb D."/>
            <person name="Brachmann A."/>
            <person name="Chablais R."/>
            <person name="Cochard B."/>
            <person name="Lefort F."/>
        </authorList>
    </citation>
    <scope>NUCLEOTIDE SEQUENCE [LARGE SCALE GENOMIC DNA]</scope>
    <source>
        <strain evidence="4 5">UBMAN05</strain>
    </source>
</reference>
<keyword evidence="3" id="KW-0949">S-adenosyl-L-methionine</keyword>
<dbReference type="PANTHER" id="PTHR43464:SF19">
    <property type="entry name" value="UBIQUINONE BIOSYNTHESIS O-METHYLTRANSFERASE, MITOCHONDRIAL"/>
    <property type="match status" value="1"/>
</dbReference>
<dbReference type="RefSeq" id="WP_083926378.1">
    <property type="nucleotide sequence ID" value="NZ_NAFK01000162.1"/>
</dbReference>